<name>A0A975GMR3_9BACT</name>
<accession>A0A975GMR3</accession>
<dbReference type="EMBL" id="CP061800">
    <property type="protein sequence ID" value="QTA86997.1"/>
    <property type="molecule type" value="Genomic_DNA"/>
</dbReference>
<dbReference type="KEGG" id="dmm:dnm_030240"/>
<evidence type="ECO:0000313" key="3">
    <source>
        <dbReference type="Proteomes" id="UP000663722"/>
    </source>
</evidence>
<gene>
    <name evidence="2" type="ORF">dnm_030240</name>
</gene>
<evidence type="ECO:0000256" key="1">
    <source>
        <dbReference type="SAM" id="Phobius"/>
    </source>
</evidence>
<keyword evidence="1" id="KW-1133">Transmembrane helix</keyword>
<keyword evidence="3" id="KW-1185">Reference proteome</keyword>
<feature type="transmembrane region" description="Helical" evidence="1">
    <location>
        <begin position="18"/>
        <end position="36"/>
    </location>
</feature>
<keyword evidence="1" id="KW-0812">Transmembrane</keyword>
<reference evidence="2" key="1">
    <citation type="journal article" date="2021" name="Microb. Physiol.">
        <title>Proteogenomic Insights into the Physiology of Marine, Sulfate-Reducing, Filamentous Desulfonema limicola and Desulfonema magnum.</title>
        <authorList>
            <person name="Schnaars V."/>
            <person name="Wohlbrand L."/>
            <person name="Scheve S."/>
            <person name="Hinrichs C."/>
            <person name="Reinhardt R."/>
            <person name="Rabus R."/>
        </authorList>
    </citation>
    <scope>NUCLEOTIDE SEQUENCE</scope>
    <source>
        <strain evidence="2">4be13</strain>
    </source>
</reference>
<evidence type="ECO:0000313" key="2">
    <source>
        <dbReference type="EMBL" id="QTA86997.1"/>
    </source>
</evidence>
<dbReference type="Proteomes" id="UP000663722">
    <property type="component" value="Chromosome"/>
</dbReference>
<sequence length="39" mass="4417">MPGINLPPNMKAKYETACFSRLLLSALILMSGHMLYPFF</sequence>
<dbReference type="AlphaFoldDB" id="A0A975GMR3"/>
<protein>
    <submittedName>
        <fullName evidence="2">Uncharacterized protein</fullName>
    </submittedName>
</protein>
<keyword evidence="1" id="KW-0472">Membrane</keyword>
<proteinExistence type="predicted"/>
<organism evidence="2 3">
    <name type="scientific">Desulfonema magnum</name>
    <dbReference type="NCBI Taxonomy" id="45655"/>
    <lineage>
        <taxon>Bacteria</taxon>
        <taxon>Pseudomonadati</taxon>
        <taxon>Thermodesulfobacteriota</taxon>
        <taxon>Desulfobacteria</taxon>
        <taxon>Desulfobacterales</taxon>
        <taxon>Desulfococcaceae</taxon>
        <taxon>Desulfonema</taxon>
    </lineage>
</organism>